<dbReference type="Pfam" id="PF02805">
    <property type="entry name" value="Ada_Zn_binding"/>
    <property type="match status" value="1"/>
</dbReference>
<proteinExistence type="predicted"/>
<dbReference type="EMBL" id="KV453929">
    <property type="protein sequence ID" value="ODV74097.1"/>
    <property type="molecule type" value="Genomic_DNA"/>
</dbReference>
<dbReference type="InterPro" id="IPR035451">
    <property type="entry name" value="Ada-like_dom_sf"/>
</dbReference>
<dbReference type="InterPro" id="IPR004026">
    <property type="entry name" value="Ada_DNA_repair_Zn-bd"/>
</dbReference>
<reference evidence="4 6" key="1">
    <citation type="journal article" date="2016" name="Proc. Natl. Acad. Sci. U.S.A.">
        <title>Comparative genomics of biotechnologically important yeasts.</title>
        <authorList>
            <person name="Riley R."/>
            <person name="Haridas S."/>
            <person name="Wolfe K.H."/>
            <person name="Lopes M.R."/>
            <person name="Hittinger C.T."/>
            <person name="Goeker M."/>
            <person name="Salamov A.A."/>
            <person name="Wisecaver J.H."/>
            <person name="Long T.M."/>
            <person name="Calvey C.H."/>
            <person name="Aerts A.L."/>
            <person name="Barry K.W."/>
            <person name="Choi C."/>
            <person name="Clum A."/>
            <person name="Coughlan A.Y."/>
            <person name="Deshpande S."/>
            <person name="Douglass A.P."/>
            <person name="Hanson S.J."/>
            <person name="Klenk H.-P."/>
            <person name="LaButti K.M."/>
            <person name="Lapidus A."/>
            <person name="Lindquist E.A."/>
            <person name="Lipzen A.M."/>
            <person name="Meier-Kolthoff J.P."/>
            <person name="Ohm R.A."/>
            <person name="Otillar R.P."/>
            <person name="Pangilinan J.L."/>
            <person name="Peng Y."/>
            <person name="Rokas A."/>
            <person name="Rosa C.A."/>
            <person name="Scheuner C."/>
            <person name="Sibirny A.A."/>
            <person name="Slot J.C."/>
            <person name="Stielow J.B."/>
            <person name="Sun H."/>
            <person name="Kurtzman C.P."/>
            <person name="Blackwell M."/>
            <person name="Grigoriev I.V."/>
            <person name="Jeffries T.W."/>
        </authorList>
    </citation>
    <scope>NUCLEOTIDE SEQUENCE [LARGE SCALE GENOMIC DNA]</scope>
    <source>
        <strain evidence="6">ATCC 18201 / CBS 1600 / BCRC 20928 / JCM 3617 / NBRC 0987 / NRRL Y-1542</strain>
        <strain evidence="4">NRRL Y-1542</strain>
    </source>
</reference>
<dbReference type="GO" id="GO:0006355">
    <property type="term" value="P:regulation of DNA-templated transcription"/>
    <property type="evidence" value="ECO:0007669"/>
    <property type="project" value="InterPro"/>
</dbReference>
<organism evidence="4 6">
    <name type="scientific">Cyberlindnera jadinii (strain ATCC 18201 / CBS 1600 / BCRC 20928 / JCM 3617 / NBRC 0987 / NRRL Y-1542)</name>
    <name type="common">Torula yeast</name>
    <name type="synonym">Candida utilis</name>
    <dbReference type="NCBI Taxonomy" id="983966"/>
    <lineage>
        <taxon>Eukaryota</taxon>
        <taxon>Fungi</taxon>
        <taxon>Dikarya</taxon>
        <taxon>Ascomycota</taxon>
        <taxon>Saccharomycotina</taxon>
        <taxon>Saccharomycetes</taxon>
        <taxon>Phaffomycetales</taxon>
        <taxon>Phaffomycetaceae</taxon>
        <taxon>Cyberlindnera</taxon>
    </lineage>
</organism>
<feature type="domain" description="Ada DNA repair metal-binding" evidence="3">
    <location>
        <begin position="9"/>
        <end position="74"/>
    </location>
</feature>
<dbReference type="GO" id="GO:0003677">
    <property type="term" value="F:DNA binding"/>
    <property type="evidence" value="ECO:0007669"/>
    <property type="project" value="InterPro"/>
</dbReference>
<evidence type="ECO:0000256" key="2">
    <source>
        <dbReference type="SAM" id="MobiDB-lite"/>
    </source>
</evidence>
<evidence type="ECO:0000313" key="6">
    <source>
        <dbReference type="Proteomes" id="UP000094389"/>
    </source>
</evidence>
<dbReference type="GO" id="GO:0008270">
    <property type="term" value="F:zinc ion binding"/>
    <property type="evidence" value="ECO:0007669"/>
    <property type="project" value="InterPro"/>
</dbReference>
<feature type="region of interest" description="Disordered" evidence="2">
    <location>
        <begin position="355"/>
        <end position="376"/>
    </location>
</feature>
<dbReference type="STRING" id="983966.A0A1E4RTT2"/>
<dbReference type="GeneID" id="30989321"/>
<sequence length="498" mass="55789">MAQYNSSSERWEAYQFCDPFASSSFVCCNKKNNTVCRPLCDFLPKVASKEDILFMNDIQEARTMGFEVCSRCDPASDRNCVDLELLKRTIEHINKSIGFSQEGMTSFKKRALSTPAVKTSDGHFSEHHLTRNESEHIKLVELACRHIAHAAAENVLKQQREQLDKSQQKKKRRGGVLGFKELASKSKLSPWHFHRVFKSVTGLTPKAYGDQCWKFIKSQERPSTLRTRSHFRSNSDITKNYTTGRKLKMENDDGIAPTEKHTELQESLAKAPAPAALQAQPPHVQHQQQMYPFGSNLDINMRHHSLDLGLVAELGSMNAGQLDSLLMSPEFSSLDSVQSLSDSVVPLDMGRTSLQFDQNTPPQFVSNESEVSTTPSLEDGASLSLYPGEGPFWPSLETSTPPQDFKEGTQESLYNVLLENSPLDNDGLFHMTDYPGYSALGAAEGVDSDMLFGEESMTAMFEPQNAFHQPQLQSHHRGEDALFQGITMMKPDTNDLRV</sequence>
<evidence type="ECO:0000313" key="5">
    <source>
        <dbReference type="EMBL" id="ODV74097.1"/>
    </source>
</evidence>
<accession>A0A1E4RTT2</accession>
<dbReference type="Gene3D" id="3.40.10.10">
    <property type="entry name" value="DNA Methylphosphotriester Repair Domain"/>
    <property type="match status" value="1"/>
</dbReference>
<dbReference type="GeneID" id="30990463"/>
<dbReference type="Proteomes" id="UP000094389">
    <property type="component" value="Unassembled WGS sequence"/>
</dbReference>
<dbReference type="RefSeq" id="XP_020067677.1">
    <property type="nucleotide sequence ID" value="XM_020216067.1"/>
</dbReference>
<evidence type="ECO:0000259" key="3">
    <source>
        <dbReference type="Pfam" id="PF02805"/>
    </source>
</evidence>
<gene>
    <name evidence="5" type="ORF">CYBJADRAFT_167479</name>
    <name evidence="4" type="ORF">CYBJADRAFT_170095</name>
</gene>
<dbReference type="OrthoDB" id="2447880at2759"/>
<evidence type="ECO:0000256" key="1">
    <source>
        <dbReference type="ARBA" id="ARBA00023159"/>
    </source>
</evidence>
<evidence type="ECO:0000313" key="4">
    <source>
        <dbReference type="EMBL" id="ODV70638.1"/>
    </source>
</evidence>
<dbReference type="EMBL" id="KV453957">
    <property type="protein sequence ID" value="ODV70638.1"/>
    <property type="molecule type" value="Genomic_DNA"/>
</dbReference>
<protein>
    <recommendedName>
        <fullName evidence="3">Ada DNA repair metal-binding domain-containing protein</fullName>
    </recommendedName>
</protein>
<dbReference type="GO" id="GO:0008168">
    <property type="term" value="F:methyltransferase activity"/>
    <property type="evidence" value="ECO:0007669"/>
    <property type="project" value="InterPro"/>
</dbReference>
<keyword evidence="1" id="KW-0010">Activator</keyword>
<name>A0A1E4RTT2_CYBJN</name>
<dbReference type="SUPFAM" id="SSF57884">
    <property type="entry name" value="Ada DNA repair protein, N-terminal domain (N-Ada 10)"/>
    <property type="match status" value="1"/>
</dbReference>
<keyword evidence="6" id="KW-1185">Reference proteome</keyword>
<dbReference type="Gene3D" id="1.10.10.60">
    <property type="entry name" value="Homeodomain-like"/>
    <property type="match status" value="1"/>
</dbReference>
<dbReference type="GO" id="GO:0006281">
    <property type="term" value="P:DNA repair"/>
    <property type="evidence" value="ECO:0007669"/>
    <property type="project" value="InterPro"/>
</dbReference>
<dbReference type="AlphaFoldDB" id="A0A1E4RTT2"/>
<dbReference type="RefSeq" id="XP_020071136.1">
    <property type="nucleotide sequence ID" value="XM_020214925.1"/>
</dbReference>